<dbReference type="InterPro" id="IPR053074">
    <property type="entry name" value="NPC_Nucleoporin"/>
</dbReference>
<feature type="region of interest" description="Disordered" evidence="8">
    <location>
        <begin position="1"/>
        <end position="31"/>
    </location>
</feature>
<evidence type="ECO:0000313" key="11">
    <source>
        <dbReference type="Proteomes" id="UP000187455"/>
    </source>
</evidence>
<keyword evidence="3" id="KW-0509">mRNA transport</keyword>
<feature type="compositionally biased region" description="Polar residues" evidence="8">
    <location>
        <begin position="186"/>
        <end position="195"/>
    </location>
</feature>
<dbReference type="AlphaFoldDB" id="A0A1R0GLP4"/>
<protein>
    <recommendedName>
        <fullName evidence="9">RanBD1 domain-containing protein</fullName>
    </recommendedName>
</protein>
<dbReference type="InterPro" id="IPR000156">
    <property type="entry name" value="Ran_bind_dom"/>
</dbReference>
<evidence type="ECO:0000256" key="1">
    <source>
        <dbReference type="ARBA" id="ARBA00004567"/>
    </source>
</evidence>
<feature type="region of interest" description="Disordered" evidence="8">
    <location>
        <begin position="43"/>
        <end position="149"/>
    </location>
</feature>
<feature type="compositionally biased region" description="Low complexity" evidence="8">
    <location>
        <begin position="415"/>
        <end position="432"/>
    </location>
</feature>
<keyword evidence="11" id="KW-1185">Reference proteome</keyword>
<feature type="compositionally biased region" description="Polar residues" evidence="8">
    <location>
        <begin position="250"/>
        <end position="260"/>
    </location>
</feature>
<keyword evidence="6" id="KW-0906">Nuclear pore complex</keyword>
<gene>
    <name evidence="10" type="ORF">AYI68_g8162</name>
</gene>
<keyword evidence="5" id="KW-0811">Translocation</keyword>
<evidence type="ECO:0000256" key="7">
    <source>
        <dbReference type="ARBA" id="ARBA00023242"/>
    </source>
</evidence>
<keyword evidence="2" id="KW-0813">Transport</keyword>
<comment type="caution">
    <text evidence="10">The sequence shown here is derived from an EMBL/GenBank/DDBJ whole genome shotgun (WGS) entry which is preliminary data.</text>
</comment>
<feature type="region of interest" description="Disordered" evidence="8">
    <location>
        <begin position="234"/>
        <end position="267"/>
    </location>
</feature>
<keyword evidence="7" id="KW-0539">Nucleus</keyword>
<feature type="compositionally biased region" description="Basic and acidic residues" evidence="8">
    <location>
        <begin position="52"/>
        <end position="68"/>
    </location>
</feature>
<dbReference type="STRING" id="133383.A0A1R0GLP4"/>
<dbReference type="SUPFAM" id="SSF50729">
    <property type="entry name" value="PH domain-like"/>
    <property type="match status" value="1"/>
</dbReference>
<dbReference type="PROSITE" id="PS50196">
    <property type="entry name" value="RANBD1"/>
    <property type="match status" value="1"/>
</dbReference>
<dbReference type="PANTHER" id="PTHR38697">
    <property type="entry name" value="NUCLEAR PORE COMPLEX PROTEIN SIMILAR TO S. CEREVISIAE NUP2 (EUROFUNG)"/>
    <property type="match status" value="1"/>
</dbReference>
<proteinExistence type="predicted"/>
<feature type="region of interest" description="Disordered" evidence="8">
    <location>
        <begin position="279"/>
        <end position="305"/>
    </location>
</feature>
<dbReference type="GO" id="GO:0015031">
    <property type="term" value="P:protein transport"/>
    <property type="evidence" value="ECO:0007669"/>
    <property type="project" value="UniProtKB-KW"/>
</dbReference>
<feature type="compositionally biased region" description="Polar residues" evidence="8">
    <location>
        <begin position="638"/>
        <end position="673"/>
    </location>
</feature>
<dbReference type="Proteomes" id="UP000187455">
    <property type="component" value="Unassembled WGS sequence"/>
</dbReference>
<feature type="region of interest" description="Disordered" evidence="8">
    <location>
        <begin position="320"/>
        <end position="354"/>
    </location>
</feature>
<dbReference type="Pfam" id="PF00638">
    <property type="entry name" value="Ran_BP1"/>
    <property type="match status" value="1"/>
</dbReference>
<dbReference type="PANTHER" id="PTHR38697:SF1">
    <property type="entry name" value="NUCLEAR PORE COMPLEX PROTEIN SIMILAR TO S. CEREVISIAE NUP2 (EUROFUNG)"/>
    <property type="match status" value="1"/>
</dbReference>
<evidence type="ECO:0000256" key="6">
    <source>
        <dbReference type="ARBA" id="ARBA00023132"/>
    </source>
</evidence>
<evidence type="ECO:0000313" key="10">
    <source>
        <dbReference type="EMBL" id="OLY77799.1"/>
    </source>
</evidence>
<comment type="subcellular location">
    <subcellularLocation>
        <location evidence="1">Nucleus</location>
        <location evidence="1">Nuclear pore complex</location>
    </subcellularLocation>
</comment>
<feature type="region of interest" description="Disordered" evidence="8">
    <location>
        <begin position="638"/>
        <end position="701"/>
    </location>
</feature>
<feature type="domain" description="RanBD1" evidence="9">
    <location>
        <begin position="676"/>
        <end position="817"/>
    </location>
</feature>
<name>A0A1R0GLP4_9FUNG</name>
<feature type="compositionally biased region" description="Polar residues" evidence="8">
    <location>
        <begin position="287"/>
        <end position="305"/>
    </location>
</feature>
<feature type="compositionally biased region" description="Basic and acidic residues" evidence="8">
    <location>
        <begin position="326"/>
        <end position="338"/>
    </location>
</feature>
<feature type="region of interest" description="Disordered" evidence="8">
    <location>
        <begin position="446"/>
        <end position="494"/>
    </location>
</feature>
<feature type="region of interest" description="Disordered" evidence="8">
    <location>
        <begin position="167"/>
        <end position="195"/>
    </location>
</feature>
<dbReference type="InterPro" id="IPR015007">
    <property type="entry name" value="NUP2/50/61"/>
</dbReference>
<dbReference type="GO" id="GO:0005643">
    <property type="term" value="C:nuclear pore"/>
    <property type="evidence" value="ECO:0007669"/>
    <property type="project" value="UniProtKB-SubCell"/>
</dbReference>
<feature type="compositionally biased region" description="Basic and acidic residues" evidence="8">
    <location>
        <begin position="454"/>
        <end position="464"/>
    </location>
</feature>
<dbReference type="OrthoDB" id="185618at2759"/>
<feature type="compositionally biased region" description="Low complexity" evidence="8">
    <location>
        <begin position="235"/>
        <end position="244"/>
    </location>
</feature>
<evidence type="ECO:0000256" key="4">
    <source>
        <dbReference type="ARBA" id="ARBA00022927"/>
    </source>
</evidence>
<dbReference type="GO" id="GO:0051028">
    <property type="term" value="P:mRNA transport"/>
    <property type="evidence" value="ECO:0007669"/>
    <property type="project" value="UniProtKB-KW"/>
</dbReference>
<feature type="compositionally biased region" description="Polar residues" evidence="8">
    <location>
        <begin position="465"/>
        <end position="494"/>
    </location>
</feature>
<sequence length="817" mass="87529">MSKRVAETQITQDNPIELDVGDSSKSDQSGAFKVADESVLKNRMIKVPKSRLKGDSKISTPSKDDSDNKPSVFKNFAFGQNNSGNSSLFPSSNSTTSNQPAPSLFGGSNSMNSFSSTQTETSDTTVSDNASNSIFGNQNNPPKAGIFGSSFPSSNAFKNSFPSKPEGSVSFNFNSTNNNSSEKSQDNPVSNSSSTNGFVFGSANSAAAPTATSKSFVKDLPTMPSYSFGNFATKSTTDSNNSSSLFKAPLNSNTESNIPPSGTEFKSLVGKPIENNLFSKKFDSDPKNSSTQIPSNQTALNPLNNFGSISANKQISSDNTSSFKLFNKDNSRPDKLQTDSETQNQKNNSTIPKTERIKDYLKSLRGLNSSFVKTLSECYESDPFEDFKPLFPQYIDFINSLNSNYSDILKETSENDSTSNSASNAISNSSSIPPKTSLFSQSISNTSQFSSDSQSKEKTSDFHTETSSSSFGITTRSRASIGGNSSTNNSQIEKPQASLFATSKTSDDKPPASLFGKNESSSSIFSGVGTKSDLFSQKNSDSIDVSTVPGNGFKDSLNKSEKPIVQIFSKDSTKDDNPQAPKLATFVVGDKVVTSGIMSPNTSGEKSKEIAKAFSFSSNPTPTTSIFGNNTGSSLFGNSTGSSLFGNKQSTTSQPNPSSIFGSVQTEQKTATNDQDEEEVAPSSPSKLAQSAGSKGVGEEDETTVYDVRAKIFKHDPNHEQGPKYVDLGVGFLRLNTREQDGKKHARVLCRQDGTSIVTLNSSLTKNTPLHHKEGTKDILLISFESASSTSKYIIRVKTPALSNDLFLKIKSTIDTL</sequence>
<organism evidence="10 11">
    <name type="scientific">Smittium mucronatum</name>
    <dbReference type="NCBI Taxonomy" id="133383"/>
    <lineage>
        <taxon>Eukaryota</taxon>
        <taxon>Fungi</taxon>
        <taxon>Fungi incertae sedis</taxon>
        <taxon>Zoopagomycota</taxon>
        <taxon>Kickxellomycotina</taxon>
        <taxon>Harpellomycetes</taxon>
        <taxon>Harpellales</taxon>
        <taxon>Legeriomycetaceae</taxon>
        <taxon>Smittium</taxon>
    </lineage>
</organism>
<accession>A0A1R0GLP4</accession>
<feature type="compositionally biased region" description="Low complexity" evidence="8">
    <location>
        <begin position="81"/>
        <end position="116"/>
    </location>
</feature>
<feature type="compositionally biased region" description="Polar residues" evidence="8">
    <location>
        <begin position="339"/>
        <end position="352"/>
    </location>
</feature>
<evidence type="ECO:0000256" key="2">
    <source>
        <dbReference type="ARBA" id="ARBA00022448"/>
    </source>
</evidence>
<dbReference type="EMBL" id="LSSL01007654">
    <property type="protein sequence ID" value="OLY77799.1"/>
    <property type="molecule type" value="Genomic_DNA"/>
</dbReference>
<keyword evidence="4" id="KW-0653">Protein transport</keyword>
<evidence type="ECO:0000256" key="3">
    <source>
        <dbReference type="ARBA" id="ARBA00022816"/>
    </source>
</evidence>
<dbReference type="Gene3D" id="2.30.29.30">
    <property type="entry name" value="Pleckstrin-homology domain (PH domain)/Phosphotyrosine-binding domain (PTB)"/>
    <property type="match status" value="1"/>
</dbReference>
<evidence type="ECO:0000259" key="9">
    <source>
        <dbReference type="PROSITE" id="PS50196"/>
    </source>
</evidence>
<dbReference type="InterPro" id="IPR011993">
    <property type="entry name" value="PH-like_dom_sf"/>
</dbReference>
<feature type="compositionally biased region" description="Low complexity" evidence="8">
    <location>
        <begin position="168"/>
        <end position="181"/>
    </location>
</feature>
<evidence type="ECO:0000256" key="5">
    <source>
        <dbReference type="ARBA" id="ARBA00023010"/>
    </source>
</evidence>
<dbReference type="SMART" id="SM00160">
    <property type="entry name" value="RanBD"/>
    <property type="match status" value="1"/>
</dbReference>
<evidence type="ECO:0000256" key="8">
    <source>
        <dbReference type="SAM" id="MobiDB-lite"/>
    </source>
</evidence>
<feature type="compositionally biased region" description="Polar residues" evidence="8">
    <location>
        <begin position="683"/>
        <end position="693"/>
    </location>
</feature>
<reference evidence="10 11" key="1">
    <citation type="journal article" date="2016" name="Mol. Biol. Evol.">
        <title>Genome-Wide Survey of Gut Fungi (Harpellales) Reveals the First Horizontally Transferred Ubiquitin Gene from a Mosquito Host.</title>
        <authorList>
            <person name="Wang Y."/>
            <person name="White M.M."/>
            <person name="Kvist S."/>
            <person name="Moncalvo J.M."/>
        </authorList>
    </citation>
    <scope>NUCLEOTIDE SEQUENCE [LARGE SCALE GENOMIC DNA]</scope>
    <source>
        <strain evidence="10 11">ALG-7-W6</strain>
    </source>
</reference>
<dbReference type="Pfam" id="PF08911">
    <property type="entry name" value="NUP50"/>
    <property type="match status" value="1"/>
</dbReference>
<feature type="compositionally biased region" description="Polar residues" evidence="8">
    <location>
        <begin position="117"/>
        <end position="141"/>
    </location>
</feature>
<feature type="region of interest" description="Disordered" evidence="8">
    <location>
        <begin position="412"/>
        <end position="433"/>
    </location>
</feature>